<name>D3INY4_ECOLX</name>
<protein>
    <submittedName>
        <fullName evidence="2">Uncharacterized protein</fullName>
    </submittedName>
</protein>
<reference evidence="2" key="1">
    <citation type="submission" date="2009-05" db="EMBL/GenBank/DDBJ databases">
        <authorList>
            <person name="Yu C."/>
            <person name="Tan X."/>
            <person name="Chen Q."/>
            <person name="Luo M."/>
            <person name="Zhang Y."/>
        </authorList>
    </citation>
    <scope>NUCLEOTIDE SEQUENCE</scope>
    <source>
        <plasmid evidence="2">pAm08CD7339</plasmid>
    </source>
</reference>
<proteinExistence type="predicted"/>
<dbReference type="RefSeq" id="WP_015058870.1">
    <property type="nucleotide sequence ID" value="NC_019054.1"/>
</dbReference>
<evidence type="ECO:0000256" key="1">
    <source>
        <dbReference type="SAM" id="SignalP"/>
    </source>
</evidence>
<dbReference type="EMBL" id="GQ149345">
    <property type="protein sequence ID" value="ADB79816.1"/>
    <property type="molecule type" value="Genomic_DNA"/>
</dbReference>
<evidence type="ECO:0000313" key="2">
    <source>
        <dbReference type="EMBL" id="ADB79816.1"/>
    </source>
</evidence>
<feature type="chain" id="PRO_5003047052" evidence="1">
    <location>
        <begin position="21"/>
        <end position="239"/>
    </location>
</feature>
<keyword evidence="2" id="KW-0614">Plasmid</keyword>
<keyword evidence="1" id="KW-0732">Signal</keyword>
<accession>D3INY4</accession>
<feature type="signal peptide" evidence="1">
    <location>
        <begin position="1"/>
        <end position="20"/>
    </location>
</feature>
<dbReference type="AlphaFoldDB" id="D3INY4"/>
<geneLocation type="plasmid" evidence="2">
    <name>pAm08CD7339</name>
</geneLocation>
<organism evidence="2">
    <name type="scientific">Escherichia coli</name>
    <dbReference type="NCBI Taxonomy" id="562"/>
    <lineage>
        <taxon>Bacteria</taxon>
        <taxon>Pseudomonadati</taxon>
        <taxon>Pseudomonadota</taxon>
        <taxon>Gammaproteobacteria</taxon>
        <taxon>Enterobacterales</taxon>
        <taxon>Enterobacteriaceae</taxon>
        <taxon>Escherichia</taxon>
    </lineage>
</organism>
<sequence length="239" mass="26365">MMRKVTLLLIAYATSTPSLANTSLNKIVTPKLLGTNLRYAEHLIGSPPMRDGVDGVGVKRYFYNLNGCSVFIGSKDDKVVSVGAYISEKNDCDIDVSEIVNKPNTMASTTILSDYAHRGDLHFTNTNIPSCNACREGEFNAIIDGVGALNYTDIRLISKETNQWDKFNQYLYSSGMDGDARMALPMDGNSCPLRKYDGIGYKLLSNSKVIGIEFGRFGSLQPQCNGEAVHELNLRHDYL</sequence>